<dbReference type="PANTHER" id="PTHR11783">
    <property type="entry name" value="SULFOTRANSFERASE SULT"/>
    <property type="match status" value="1"/>
</dbReference>
<dbReference type="InterPro" id="IPR000863">
    <property type="entry name" value="Sulfotransferase_dom"/>
</dbReference>
<evidence type="ECO:0000256" key="2">
    <source>
        <dbReference type="ARBA" id="ARBA00022679"/>
    </source>
</evidence>
<feature type="domain" description="Sulfotransferase" evidence="3">
    <location>
        <begin position="52"/>
        <end position="292"/>
    </location>
</feature>
<evidence type="ECO:0000256" key="1">
    <source>
        <dbReference type="ARBA" id="ARBA00005771"/>
    </source>
</evidence>
<dbReference type="Gene3D" id="3.40.50.300">
    <property type="entry name" value="P-loop containing nucleotide triphosphate hydrolases"/>
    <property type="match status" value="1"/>
</dbReference>
<proteinExistence type="inferred from homology"/>
<protein>
    <submittedName>
        <fullName evidence="5">Sulfotransferase domain-containing protein</fullName>
    </submittedName>
</protein>
<accession>A0A914VT80</accession>
<reference evidence="5" key="1">
    <citation type="submission" date="2022-11" db="UniProtKB">
        <authorList>
            <consortium name="WormBaseParasite"/>
        </authorList>
    </citation>
    <scope>IDENTIFICATION</scope>
</reference>
<dbReference type="GO" id="GO:0008146">
    <property type="term" value="F:sulfotransferase activity"/>
    <property type="evidence" value="ECO:0007669"/>
    <property type="project" value="InterPro"/>
</dbReference>
<dbReference type="SUPFAM" id="SSF52540">
    <property type="entry name" value="P-loop containing nucleoside triphosphate hydrolases"/>
    <property type="match status" value="1"/>
</dbReference>
<sequence>MATERGIEEEDPTNFFVEVPGEPRRKCIDGQMWPSLICAEHVRSAKRYQPDDDDLFVVTFPKCGTTWTQNICTQLMHSGYAPEHGKELYLVSPMIEGKGAQAVKDLPRPRVIKSHLNRLEIPKGPGVRYVFVARNPKDVCVSFFFHHIAIKRQYEWTDGKFDDFFEIFFAGKLEYGNYFEHMRSWMPHYEDPNVLVLKYEDMLTDLPSAVKRIAAFLGGPAEQAVATPGQLQKIVANCSFDEMSKEQRRFFALDNENHSFIRKGQKKDWLNHFSKEQSERVDRMWKEHMTGTPMENWWSEEMKYEERHE</sequence>
<evidence type="ECO:0000313" key="4">
    <source>
        <dbReference type="Proteomes" id="UP000887566"/>
    </source>
</evidence>
<name>A0A914VT80_9BILA</name>
<keyword evidence="2" id="KW-0808">Transferase</keyword>
<dbReference type="AlphaFoldDB" id="A0A914VT80"/>
<organism evidence="4 5">
    <name type="scientific">Plectus sambesii</name>
    <dbReference type="NCBI Taxonomy" id="2011161"/>
    <lineage>
        <taxon>Eukaryota</taxon>
        <taxon>Metazoa</taxon>
        <taxon>Ecdysozoa</taxon>
        <taxon>Nematoda</taxon>
        <taxon>Chromadorea</taxon>
        <taxon>Plectida</taxon>
        <taxon>Plectina</taxon>
        <taxon>Plectoidea</taxon>
        <taxon>Plectidae</taxon>
        <taxon>Plectus</taxon>
    </lineage>
</organism>
<evidence type="ECO:0000259" key="3">
    <source>
        <dbReference type="Pfam" id="PF00685"/>
    </source>
</evidence>
<evidence type="ECO:0000313" key="5">
    <source>
        <dbReference type="WBParaSite" id="PSAMB.scaffold2369size23586.g17543.t1"/>
    </source>
</evidence>
<keyword evidence="4" id="KW-1185">Reference proteome</keyword>
<dbReference type="WBParaSite" id="PSAMB.scaffold2369size23586.g17543.t1">
    <property type="protein sequence ID" value="PSAMB.scaffold2369size23586.g17543.t1"/>
    <property type="gene ID" value="PSAMB.scaffold2369size23586.g17543"/>
</dbReference>
<dbReference type="InterPro" id="IPR027417">
    <property type="entry name" value="P-loop_NTPase"/>
</dbReference>
<dbReference type="Pfam" id="PF00685">
    <property type="entry name" value="Sulfotransfer_1"/>
    <property type="match status" value="1"/>
</dbReference>
<comment type="similarity">
    <text evidence="1">Belongs to the sulfotransferase 1 family.</text>
</comment>
<dbReference type="Proteomes" id="UP000887566">
    <property type="component" value="Unplaced"/>
</dbReference>